<dbReference type="InterPro" id="IPR001841">
    <property type="entry name" value="Znf_RING"/>
</dbReference>
<dbReference type="GO" id="GO:0016020">
    <property type="term" value="C:membrane"/>
    <property type="evidence" value="ECO:0007669"/>
    <property type="project" value="UniProtKB-SubCell"/>
</dbReference>
<dbReference type="Gene3D" id="3.30.40.10">
    <property type="entry name" value="Zinc/RING finger domain, C3HC4 (zinc finger)"/>
    <property type="match status" value="1"/>
</dbReference>
<comment type="catalytic activity">
    <reaction evidence="1">
        <text>S-ubiquitinyl-[E2 ubiquitin-conjugating enzyme]-L-cysteine + [acceptor protein]-L-lysine = [E2 ubiquitin-conjugating enzyme]-L-cysteine + N(6)-ubiquitinyl-[acceptor protein]-L-lysine.</text>
        <dbReference type="EC" id="2.3.2.27"/>
    </reaction>
</comment>
<evidence type="ECO:0000256" key="15">
    <source>
        <dbReference type="SAM" id="MobiDB-lite"/>
    </source>
</evidence>
<evidence type="ECO:0000256" key="7">
    <source>
        <dbReference type="ARBA" id="ARBA00022723"/>
    </source>
</evidence>
<dbReference type="SMART" id="SM00184">
    <property type="entry name" value="RING"/>
    <property type="match status" value="1"/>
</dbReference>
<evidence type="ECO:0000256" key="4">
    <source>
        <dbReference type="ARBA" id="ARBA00012483"/>
    </source>
</evidence>
<evidence type="ECO:0000256" key="16">
    <source>
        <dbReference type="SAM" id="Phobius"/>
    </source>
</evidence>
<dbReference type="PANTHER" id="PTHR45768:SF16">
    <property type="entry name" value="E3 UBIQUITIN-PROTEIN LIGASE ATL4"/>
    <property type="match status" value="1"/>
</dbReference>
<evidence type="ECO:0000256" key="8">
    <source>
        <dbReference type="ARBA" id="ARBA00022771"/>
    </source>
</evidence>
<feature type="domain" description="RING-type" evidence="17">
    <location>
        <begin position="109"/>
        <end position="151"/>
    </location>
</feature>
<evidence type="ECO:0000256" key="13">
    <source>
        <dbReference type="ARBA" id="ARBA00024209"/>
    </source>
</evidence>
<evidence type="ECO:0000256" key="3">
    <source>
        <dbReference type="ARBA" id="ARBA00004906"/>
    </source>
</evidence>
<dbReference type="InterPro" id="IPR009091">
    <property type="entry name" value="RCC1/BLIP-II"/>
</dbReference>
<keyword evidence="19" id="KW-1185">Reference proteome</keyword>
<dbReference type="AlphaFoldDB" id="A0A498JDQ2"/>
<keyword evidence="6 16" id="KW-0812">Transmembrane</keyword>
<dbReference type="PANTHER" id="PTHR45768">
    <property type="entry name" value="E3 UBIQUITIN-PROTEIN LIGASE RNF13-LIKE"/>
    <property type="match status" value="1"/>
</dbReference>
<evidence type="ECO:0000313" key="18">
    <source>
        <dbReference type="EMBL" id="RXH93276.1"/>
    </source>
</evidence>
<evidence type="ECO:0000313" key="19">
    <source>
        <dbReference type="Proteomes" id="UP000290289"/>
    </source>
</evidence>
<gene>
    <name evidence="18" type="ORF">DVH24_013852</name>
</gene>
<evidence type="ECO:0000256" key="14">
    <source>
        <dbReference type="PROSITE-ProRule" id="PRU00175"/>
    </source>
</evidence>
<dbReference type="EC" id="2.3.2.27" evidence="4"/>
<dbReference type="STRING" id="3750.A0A498JDQ2"/>
<dbReference type="SUPFAM" id="SSF50985">
    <property type="entry name" value="RCC1/BLIP-II"/>
    <property type="match status" value="1"/>
</dbReference>
<comment type="caution">
    <text evidence="18">The sequence shown here is derived from an EMBL/GenBank/DDBJ whole genome shotgun (WGS) entry which is preliminary data.</text>
</comment>
<dbReference type="CDD" id="cd16461">
    <property type="entry name" value="RING-H2_EL5-like"/>
    <property type="match status" value="1"/>
</dbReference>
<comment type="similarity">
    <text evidence="13">Belongs to the RING-type zinc finger family. ATL subfamily.</text>
</comment>
<dbReference type="SUPFAM" id="SSF57850">
    <property type="entry name" value="RING/U-box"/>
    <property type="match status" value="1"/>
</dbReference>
<keyword evidence="11 16" id="KW-1133">Transmembrane helix</keyword>
<protein>
    <recommendedName>
        <fullName evidence="4">RING-type E3 ubiquitin transferase</fullName>
        <ecNumber evidence="4">2.3.2.27</ecNumber>
    </recommendedName>
</protein>
<dbReference type="InterPro" id="IPR013083">
    <property type="entry name" value="Znf_RING/FYVE/PHD"/>
</dbReference>
<dbReference type="PROSITE" id="PS50089">
    <property type="entry name" value="ZF_RING_2"/>
    <property type="match status" value="1"/>
</dbReference>
<proteinExistence type="inferred from homology"/>
<dbReference type="EMBL" id="RDQH01000333">
    <property type="protein sequence ID" value="RXH93276.1"/>
    <property type="molecule type" value="Genomic_DNA"/>
</dbReference>
<keyword evidence="7" id="KW-0479">Metal-binding</keyword>
<comment type="pathway">
    <text evidence="3">Protein modification; protein ubiquitination.</text>
</comment>
<dbReference type="Gene3D" id="2.130.10.30">
    <property type="entry name" value="Regulator of chromosome condensation 1/beta-lactamase-inhibitor protein II"/>
    <property type="match status" value="1"/>
</dbReference>
<dbReference type="GO" id="GO:0016567">
    <property type="term" value="P:protein ubiquitination"/>
    <property type="evidence" value="ECO:0007669"/>
    <property type="project" value="TreeGrafter"/>
</dbReference>
<feature type="region of interest" description="Disordered" evidence="15">
    <location>
        <begin position="1"/>
        <end position="20"/>
    </location>
</feature>
<comment type="subcellular location">
    <subcellularLocation>
        <location evidence="2">Membrane</location>
        <topology evidence="2">Single-pass membrane protein</topology>
    </subcellularLocation>
</comment>
<accession>A0A498JDQ2</accession>
<dbReference type="GO" id="GO:0061630">
    <property type="term" value="F:ubiquitin protein ligase activity"/>
    <property type="evidence" value="ECO:0007669"/>
    <property type="project" value="UniProtKB-EC"/>
</dbReference>
<feature type="transmembrane region" description="Helical" evidence="16">
    <location>
        <begin position="32"/>
        <end position="51"/>
    </location>
</feature>
<dbReference type="Pfam" id="PF13639">
    <property type="entry name" value="zf-RING_2"/>
    <property type="match status" value="1"/>
</dbReference>
<keyword evidence="10" id="KW-0862">Zinc</keyword>
<name>A0A498JDQ2_MALDO</name>
<dbReference type="Proteomes" id="UP000290289">
    <property type="component" value="Chromosome 7"/>
</dbReference>
<sequence length="446" mass="48745">MSETTAASPAPSPPLLPHRKSSSSFKNLSPNLLIIIVILAATLVASICLILRHLNSRCIRRLAPSPSDSFSDSRRISTRRINPDTSPSLPLYTFSSLARRSSSTISADCAVCLSKFEPSDEVHLLPLCCHTFHSACIDPWLQSQQTCPLCRSSIAASDAELMMLVSSNAEPATANGSGRFRLEIGNVSLRNNNQTTTTNSPNRHSYSVGSFDYSADEETSEVRLSNAEREKDEVVLVVAEPEPSIPPSILAAEVGSGKSSWLKDYIDQLSSTLSSRDMSFRSSGRFYTGSSCRSEVSIPGDSSLETGRVGEEISEMFRWLAGVTTPQLVESLKDIFVVQAAIRNFFVAVLPREGRMYTFSWGNDGKLDHLTEPTDVEPHPLMGALENVPVVKIAAGYCYATFLLWLVNQMAYVSLLLSRVLRLLQGNRHANVLAPELPSDIVEASE</sequence>
<dbReference type="GO" id="GO:0008270">
    <property type="term" value="F:zinc ion binding"/>
    <property type="evidence" value="ECO:0007669"/>
    <property type="project" value="UniProtKB-KW"/>
</dbReference>
<evidence type="ECO:0000256" key="1">
    <source>
        <dbReference type="ARBA" id="ARBA00000900"/>
    </source>
</evidence>
<evidence type="ECO:0000259" key="17">
    <source>
        <dbReference type="PROSITE" id="PS50089"/>
    </source>
</evidence>
<keyword evidence="8 14" id="KW-0863">Zinc-finger</keyword>
<evidence type="ECO:0000256" key="11">
    <source>
        <dbReference type="ARBA" id="ARBA00022989"/>
    </source>
</evidence>
<keyword evidence="12 16" id="KW-0472">Membrane</keyword>
<organism evidence="18 19">
    <name type="scientific">Malus domestica</name>
    <name type="common">Apple</name>
    <name type="synonym">Pyrus malus</name>
    <dbReference type="NCBI Taxonomy" id="3750"/>
    <lineage>
        <taxon>Eukaryota</taxon>
        <taxon>Viridiplantae</taxon>
        <taxon>Streptophyta</taxon>
        <taxon>Embryophyta</taxon>
        <taxon>Tracheophyta</taxon>
        <taxon>Spermatophyta</taxon>
        <taxon>Magnoliopsida</taxon>
        <taxon>eudicotyledons</taxon>
        <taxon>Gunneridae</taxon>
        <taxon>Pentapetalae</taxon>
        <taxon>rosids</taxon>
        <taxon>fabids</taxon>
        <taxon>Rosales</taxon>
        <taxon>Rosaceae</taxon>
        <taxon>Amygdaloideae</taxon>
        <taxon>Maleae</taxon>
        <taxon>Malus</taxon>
    </lineage>
</organism>
<evidence type="ECO:0000256" key="9">
    <source>
        <dbReference type="ARBA" id="ARBA00022786"/>
    </source>
</evidence>
<keyword evidence="5" id="KW-0808">Transferase</keyword>
<evidence type="ECO:0000256" key="12">
    <source>
        <dbReference type="ARBA" id="ARBA00023136"/>
    </source>
</evidence>
<reference evidence="18 19" key="1">
    <citation type="submission" date="2018-10" db="EMBL/GenBank/DDBJ databases">
        <title>A high-quality apple genome assembly.</title>
        <authorList>
            <person name="Hu J."/>
        </authorList>
    </citation>
    <scope>NUCLEOTIDE SEQUENCE [LARGE SCALE GENOMIC DNA]</scope>
    <source>
        <strain evidence="19">cv. HFTH1</strain>
        <tissue evidence="18">Young leaf</tissue>
    </source>
</reference>
<evidence type="ECO:0000256" key="2">
    <source>
        <dbReference type="ARBA" id="ARBA00004167"/>
    </source>
</evidence>
<evidence type="ECO:0000256" key="6">
    <source>
        <dbReference type="ARBA" id="ARBA00022692"/>
    </source>
</evidence>
<evidence type="ECO:0000256" key="5">
    <source>
        <dbReference type="ARBA" id="ARBA00022679"/>
    </source>
</evidence>
<evidence type="ECO:0000256" key="10">
    <source>
        <dbReference type="ARBA" id="ARBA00022833"/>
    </source>
</evidence>
<keyword evidence="9" id="KW-0833">Ubl conjugation pathway</keyword>